<name>A0A3B0TSG6_9ZZZZ</name>
<dbReference type="EMBL" id="UOEL01000009">
    <property type="protein sequence ID" value="VAW09986.1"/>
    <property type="molecule type" value="Genomic_DNA"/>
</dbReference>
<keyword evidence="4" id="KW-0812">Transmembrane</keyword>
<dbReference type="InterPro" id="IPR003423">
    <property type="entry name" value="OMP_efflux"/>
</dbReference>
<proteinExistence type="predicted"/>
<dbReference type="SUPFAM" id="SSF56954">
    <property type="entry name" value="Outer membrane efflux proteins (OEP)"/>
    <property type="match status" value="1"/>
</dbReference>
<evidence type="ECO:0000256" key="7">
    <source>
        <dbReference type="SAM" id="Coils"/>
    </source>
</evidence>
<dbReference type="PANTHER" id="PTHR30026">
    <property type="entry name" value="OUTER MEMBRANE PROTEIN TOLC"/>
    <property type="match status" value="1"/>
</dbReference>
<dbReference type="GO" id="GO:0009279">
    <property type="term" value="C:cell outer membrane"/>
    <property type="evidence" value="ECO:0007669"/>
    <property type="project" value="UniProtKB-SubCell"/>
</dbReference>
<protein>
    <submittedName>
        <fullName evidence="8">Efflux transport system, outer membrane factor (OMF) lipoprotein</fullName>
    </submittedName>
</protein>
<evidence type="ECO:0000313" key="8">
    <source>
        <dbReference type="EMBL" id="VAW09986.1"/>
    </source>
</evidence>
<organism evidence="8">
    <name type="scientific">hydrothermal vent metagenome</name>
    <dbReference type="NCBI Taxonomy" id="652676"/>
    <lineage>
        <taxon>unclassified sequences</taxon>
        <taxon>metagenomes</taxon>
        <taxon>ecological metagenomes</taxon>
    </lineage>
</organism>
<reference evidence="8" key="1">
    <citation type="submission" date="2018-06" db="EMBL/GenBank/DDBJ databases">
        <authorList>
            <person name="Zhirakovskaya E."/>
        </authorList>
    </citation>
    <scope>NUCLEOTIDE SEQUENCE</scope>
</reference>
<sequence>MKYILLIVVFLGTSILLKAQETVLITKEEVIAKVKENNNTLKISQHEVMAAKGDYNQSNAVLLPNIGISHTGIATTNPLMAFGSKLNQGILTQADFNPLLLNSPSQIEDYATRIEVQQPLLNFDGLYQRKAAKAKLNATQLQSERTQDYVDLEVDKAYMQLQLAYKTVAVLEKAKVAASENKRIADNSFKQGYLQKSDVLAVEVRVTEVDNQLQFGRSGIQNASNYLSVLMNDTSYAILQPADSLSIQTSGISMVDVPENRVDIQAMASASEAYQQMYKADKMSFLPRLNAFGTYELHDDEIFQGDTDGYLFGAELKWNLFEGGKRMGKTQKSKADYEKSKLELQQYKAESQVELNRATRMLQDAKNSLKLTALALQQSKESLRIRTNRFEQGLEKTTALLMAETQYSQKQLEYYATIFKHNYALAYLQFLTKE</sequence>
<evidence type="ECO:0000256" key="3">
    <source>
        <dbReference type="ARBA" id="ARBA00022452"/>
    </source>
</evidence>
<keyword evidence="2" id="KW-0813">Transport</keyword>
<evidence type="ECO:0000256" key="1">
    <source>
        <dbReference type="ARBA" id="ARBA00004442"/>
    </source>
</evidence>
<evidence type="ECO:0000256" key="6">
    <source>
        <dbReference type="ARBA" id="ARBA00023237"/>
    </source>
</evidence>
<evidence type="ECO:0000256" key="5">
    <source>
        <dbReference type="ARBA" id="ARBA00023136"/>
    </source>
</evidence>
<dbReference type="Gene3D" id="1.20.1600.10">
    <property type="entry name" value="Outer membrane efflux proteins (OEP)"/>
    <property type="match status" value="1"/>
</dbReference>
<dbReference type="GO" id="GO:1990281">
    <property type="term" value="C:efflux pump complex"/>
    <property type="evidence" value="ECO:0007669"/>
    <property type="project" value="TreeGrafter"/>
</dbReference>
<keyword evidence="5" id="KW-0472">Membrane</keyword>
<keyword evidence="8" id="KW-0449">Lipoprotein</keyword>
<dbReference type="Pfam" id="PF02321">
    <property type="entry name" value="OEP"/>
    <property type="match status" value="2"/>
</dbReference>
<dbReference type="AlphaFoldDB" id="A0A3B0TSG6"/>
<dbReference type="GO" id="GO:0015288">
    <property type="term" value="F:porin activity"/>
    <property type="evidence" value="ECO:0007669"/>
    <property type="project" value="TreeGrafter"/>
</dbReference>
<comment type="subcellular location">
    <subcellularLocation>
        <location evidence="1">Cell outer membrane</location>
    </subcellularLocation>
</comment>
<dbReference type="PANTHER" id="PTHR30026:SF21">
    <property type="entry name" value="SLR1270 PROTEIN"/>
    <property type="match status" value="1"/>
</dbReference>
<evidence type="ECO:0000256" key="4">
    <source>
        <dbReference type="ARBA" id="ARBA00022692"/>
    </source>
</evidence>
<accession>A0A3B0TSG6</accession>
<keyword evidence="7" id="KW-0175">Coiled coil</keyword>
<gene>
    <name evidence="8" type="ORF">MNBD_BACTEROID03-929</name>
</gene>
<dbReference type="InterPro" id="IPR051906">
    <property type="entry name" value="TolC-like"/>
</dbReference>
<keyword evidence="6" id="KW-0998">Cell outer membrane</keyword>
<evidence type="ECO:0000256" key="2">
    <source>
        <dbReference type="ARBA" id="ARBA00022448"/>
    </source>
</evidence>
<dbReference type="GO" id="GO:0015562">
    <property type="term" value="F:efflux transmembrane transporter activity"/>
    <property type="evidence" value="ECO:0007669"/>
    <property type="project" value="InterPro"/>
</dbReference>
<keyword evidence="3" id="KW-1134">Transmembrane beta strand</keyword>
<feature type="coiled-coil region" evidence="7">
    <location>
        <begin position="330"/>
        <end position="368"/>
    </location>
</feature>